<evidence type="ECO:0000256" key="2">
    <source>
        <dbReference type="ARBA" id="ARBA00022692"/>
    </source>
</evidence>
<dbReference type="Proteomes" id="UP000757540">
    <property type="component" value="Unassembled WGS sequence"/>
</dbReference>
<keyword evidence="2 5" id="KW-0812">Transmembrane</keyword>
<keyword evidence="7" id="KW-1185">Reference proteome</keyword>
<sequence>MNRVRQNPWTIALVALLPVLVLGILLAALWNPMDRLDTVPAAIVNNDEPVEVDGQTAPLGRQLAAGLVEGAEDSDVNYDWTITDTEHAADGLADGTYAAVVTIPENFSAAATSFGSEDAADARQATIDIATPPGGRVVDDALARIVATTATSVMGATLTETYVDNVLIGFNELSDGIGEAAGGAGELADGAGDAADGAGELSDGAGQLADGATQLAGGATEASSGASQLADGATQLAGGAREAADGAGQLADGAGQLEEASRAITGGIEESADGAADLATGGYELADGADEVAAGVRELADQAAVIDDELPATDELQAGLDEIGAELPTALADVGEALGAAWIILGCDVAPGSEDCVGLAAVQQTLGSVDVTQELAEASDALVGAREQLGTLAEGTSQLADGAEQVASGTRGIADGNAELGDGLYALAEGNRQVADGVGGLADGASELSGGVAQLGTGADGVATGASGLADGVGQLGTGATELATGTGGLADGAGELADGVGQLADGSGDLADGLQEAADGIPTYSDGQRENLATVVSDPVGAPGVDGLSTGATGPLFAVVALWLGALGLLTIFPPVAARALGSTRSALRLTLGALSLPAGVGAGTGAAVGAILAGVEGLSLLGWIGTIVLGALVSVSFVAVHLGFIAWLGNVGRGISLLVVVLMIGTGVVATVPAVFVSLADALPTGAARDAFAAAVVPEVGGLAGAVTVVVLWGLVGLGLGLGAAVRARRTRVAALLRA</sequence>
<keyword evidence="4 5" id="KW-0472">Membrane</keyword>
<gene>
    <name evidence="6" type="ORF">HDG69_000319</name>
</gene>
<evidence type="ECO:0000313" key="7">
    <source>
        <dbReference type="Proteomes" id="UP000757540"/>
    </source>
</evidence>
<dbReference type="NCBIfam" id="TIGR03061">
    <property type="entry name" value="pip_yhgE_Nterm"/>
    <property type="match status" value="1"/>
</dbReference>
<protein>
    <submittedName>
        <fullName evidence="6">Membrane protein</fullName>
    </submittedName>
</protein>
<organism evidence="6 7">
    <name type="scientific">Isoptericola halotolerans</name>
    <dbReference type="NCBI Taxonomy" id="300560"/>
    <lineage>
        <taxon>Bacteria</taxon>
        <taxon>Bacillati</taxon>
        <taxon>Actinomycetota</taxon>
        <taxon>Actinomycetes</taxon>
        <taxon>Micrococcales</taxon>
        <taxon>Promicromonosporaceae</taxon>
        <taxon>Isoptericola</taxon>
    </lineage>
</organism>
<dbReference type="NCBIfam" id="TIGR03057">
    <property type="entry name" value="xxxLxxG_by_4"/>
    <property type="match status" value="8"/>
</dbReference>
<dbReference type="InterPro" id="IPR023908">
    <property type="entry name" value="xxxLxxG_rpt"/>
</dbReference>
<feature type="transmembrane region" description="Helical" evidence="5">
    <location>
        <begin position="622"/>
        <end position="650"/>
    </location>
</feature>
<evidence type="ECO:0000256" key="3">
    <source>
        <dbReference type="ARBA" id="ARBA00022989"/>
    </source>
</evidence>
<dbReference type="PANTHER" id="PTHR43077:SF10">
    <property type="entry name" value="TRANSPORT PERMEASE PROTEIN"/>
    <property type="match status" value="1"/>
</dbReference>
<comment type="caution">
    <text evidence="6">The sequence shown here is derived from an EMBL/GenBank/DDBJ whole genome shotgun (WGS) entry which is preliminary data.</text>
</comment>
<dbReference type="InterPro" id="IPR051328">
    <property type="entry name" value="T7SS_ABC-Transporter"/>
</dbReference>
<evidence type="ECO:0000256" key="5">
    <source>
        <dbReference type="SAM" id="Phobius"/>
    </source>
</evidence>
<name>A0ABX1ZZ65_9MICO</name>
<evidence type="ECO:0000256" key="4">
    <source>
        <dbReference type="ARBA" id="ARBA00023136"/>
    </source>
</evidence>
<dbReference type="Gene3D" id="1.10.287.950">
    <property type="entry name" value="Methyl-accepting chemotaxis protein"/>
    <property type="match status" value="1"/>
</dbReference>
<feature type="transmembrane region" description="Helical" evidence="5">
    <location>
        <begin position="657"/>
        <end position="682"/>
    </location>
</feature>
<feature type="transmembrane region" description="Helical" evidence="5">
    <location>
        <begin position="591"/>
        <end position="616"/>
    </location>
</feature>
<reference evidence="6 7" key="1">
    <citation type="submission" date="2020-05" db="EMBL/GenBank/DDBJ databases">
        <title>Genomic Encyclopedia of Type Strains, Phase III (KMG-III): the genomes of soil and plant-associated and newly described type strains.</title>
        <authorList>
            <person name="Whitman W."/>
        </authorList>
    </citation>
    <scope>NUCLEOTIDE SEQUENCE [LARGE SCALE GENOMIC DNA]</scope>
    <source>
        <strain evidence="6 7">KCTC 19046</strain>
    </source>
</reference>
<dbReference type="SUPFAM" id="SSF58104">
    <property type="entry name" value="Methyl-accepting chemotaxis protein (MCP) signaling domain"/>
    <property type="match status" value="1"/>
</dbReference>
<dbReference type="InterPro" id="IPR017500">
    <property type="entry name" value="Phage_infect_YhgE_N"/>
</dbReference>
<feature type="transmembrane region" description="Helical" evidence="5">
    <location>
        <begin position="702"/>
        <end position="724"/>
    </location>
</feature>
<keyword evidence="3 5" id="KW-1133">Transmembrane helix</keyword>
<proteinExistence type="predicted"/>
<accession>A0ABX1ZZ65</accession>
<dbReference type="SUPFAM" id="SSF101967">
    <property type="entry name" value="Adhesin YadA, collagen-binding domain"/>
    <property type="match status" value="1"/>
</dbReference>
<dbReference type="InterPro" id="IPR011049">
    <property type="entry name" value="Serralysin-like_metalloprot_C"/>
</dbReference>
<evidence type="ECO:0000256" key="1">
    <source>
        <dbReference type="ARBA" id="ARBA00004141"/>
    </source>
</evidence>
<dbReference type="EMBL" id="JABEZU010000001">
    <property type="protein sequence ID" value="NOV95766.1"/>
    <property type="molecule type" value="Genomic_DNA"/>
</dbReference>
<evidence type="ECO:0000313" key="6">
    <source>
        <dbReference type="EMBL" id="NOV95766.1"/>
    </source>
</evidence>
<comment type="subcellular location">
    <subcellularLocation>
        <location evidence="1">Membrane</location>
        <topology evidence="1">Multi-pass membrane protein</topology>
    </subcellularLocation>
</comment>
<dbReference type="RefSeq" id="WP_171782033.1">
    <property type="nucleotide sequence ID" value="NZ_BAAAML010000002.1"/>
</dbReference>
<dbReference type="PANTHER" id="PTHR43077">
    <property type="entry name" value="TRANSPORT PERMEASE YVFS-RELATED"/>
    <property type="match status" value="1"/>
</dbReference>
<feature type="transmembrane region" description="Helical" evidence="5">
    <location>
        <begin position="557"/>
        <end position="579"/>
    </location>
</feature>